<comment type="caution">
    <text evidence="2">The sequence shown here is derived from an EMBL/GenBank/DDBJ whole genome shotgun (WGS) entry which is preliminary data.</text>
</comment>
<evidence type="ECO:0000259" key="1">
    <source>
        <dbReference type="PROSITE" id="PS51352"/>
    </source>
</evidence>
<dbReference type="InterPro" id="IPR036249">
    <property type="entry name" value="Thioredoxin-like_sf"/>
</dbReference>
<dbReference type="RefSeq" id="WP_066197711.1">
    <property type="nucleotide sequence ID" value="NZ_CBCSAS010000003.1"/>
</dbReference>
<dbReference type="SUPFAM" id="SSF52833">
    <property type="entry name" value="Thioredoxin-like"/>
    <property type="match status" value="1"/>
</dbReference>
<dbReference type="EMBL" id="JXBB01000001">
    <property type="protein sequence ID" value="OAR05519.1"/>
    <property type="molecule type" value="Genomic_DNA"/>
</dbReference>
<proteinExistence type="predicted"/>
<evidence type="ECO:0000313" key="3">
    <source>
        <dbReference type="Proteomes" id="UP000243024"/>
    </source>
</evidence>
<dbReference type="STRING" id="1484.SA87_11595"/>
<dbReference type="Pfam" id="PF00085">
    <property type="entry name" value="Thioredoxin"/>
    <property type="match status" value="1"/>
</dbReference>
<feature type="domain" description="Thioredoxin" evidence="1">
    <location>
        <begin position="1"/>
        <end position="106"/>
    </location>
</feature>
<keyword evidence="3" id="KW-1185">Reference proteome</keyword>
<accession>A0A132N7V6</accession>
<reference evidence="2 3" key="1">
    <citation type="submission" date="2015-09" db="EMBL/GenBank/DDBJ databases">
        <title>Draft genome sequence of Hydrogenibacillus schlegelii DSM 2000.</title>
        <authorList>
            <person name="Hemp J."/>
        </authorList>
    </citation>
    <scope>NUCLEOTIDE SEQUENCE [LARGE SCALE GENOMIC DNA]</scope>
    <source>
        <strain evidence="2 3">MA 48</strain>
    </source>
</reference>
<protein>
    <recommendedName>
        <fullName evidence="1">Thioredoxin domain-containing protein</fullName>
    </recommendedName>
</protein>
<name>A0A132N7V6_HYDSH</name>
<sequence length="124" mass="13764">MGGRPVPPTEFDARIRQGTTVWVFQKRFCSGCAAVARLLPALEARFPDLAFYPVDVDDAPDLVRRLGIFGVPSLVAFHRGYEIARWVSGTPKSREGLERFLARVVQIAHALDETLAERSPDARA</sequence>
<dbReference type="PROSITE" id="PS51352">
    <property type="entry name" value="THIOREDOXIN_2"/>
    <property type="match status" value="1"/>
</dbReference>
<dbReference type="Gene3D" id="3.40.30.10">
    <property type="entry name" value="Glutaredoxin"/>
    <property type="match status" value="1"/>
</dbReference>
<dbReference type="OrthoDB" id="7629852at2"/>
<dbReference type="AlphaFoldDB" id="A0A132N7V6"/>
<dbReference type="Proteomes" id="UP000243024">
    <property type="component" value="Unassembled WGS sequence"/>
</dbReference>
<dbReference type="CDD" id="cd02947">
    <property type="entry name" value="TRX_family"/>
    <property type="match status" value="1"/>
</dbReference>
<gene>
    <name evidence="2" type="ORF">SA87_11595</name>
</gene>
<evidence type="ECO:0000313" key="2">
    <source>
        <dbReference type="EMBL" id="OAR05519.1"/>
    </source>
</evidence>
<organism evidence="2 3">
    <name type="scientific">Hydrogenibacillus schlegelii</name>
    <name type="common">Bacillus schlegelii</name>
    <dbReference type="NCBI Taxonomy" id="1484"/>
    <lineage>
        <taxon>Bacteria</taxon>
        <taxon>Bacillati</taxon>
        <taxon>Bacillota</taxon>
        <taxon>Bacilli</taxon>
        <taxon>Bacillales</taxon>
        <taxon>Bacillales Family X. Incertae Sedis</taxon>
        <taxon>Hydrogenibacillus</taxon>
    </lineage>
</organism>
<dbReference type="InterPro" id="IPR013766">
    <property type="entry name" value="Thioredoxin_domain"/>
</dbReference>